<dbReference type="OrthoDB" id="4365657at2759"/>
<dbReference type="EMBL" id="HG792016">
    <property type="protein sequence ID" value="CDM30479.1"/>
    <property type="molecule type" value="Genomic_DNA"/>
</dbReference>
<accession>W6Q8B2</accession>
<proteinExistence type="predicted"/>
<dbReference type="AlphaFoldDB" id="W6Q8B2"/>
<reference evidence="1" key="1">
    <citation type="journal article" date="2014" name="Nat. Commun.">
        <title>Multiple recent horizontal transfers of a large genomic region in cheese making fungi.</title>
        <authorList>
            <person name="Cheeseman K."/>
            <person name="Ropars J."/>
            <person name="Renault P."/>
            <person name="Dupont J."/>
            <person name="Gouzy J."/>
            <person name="Branca A."/>
            <person name="Abraham A.L."/>
            <person name="Ceppi M."/>
            <person name="Conseiller E."/>
            <person name="Debuchy R."/>
            <person name="Malagnac F."/>
            <person name="Goarin A."/>
            <person name="Silar P."/>
            <person name="Lacoste S."/>
            <person name="Sallet E."/>
            <person name="Bensimon A."/>
            <person name="Giraud T."/>
            <person name="Brygoo Y."/>
        </authorList>
    </citation>
    <scope>NUCLEOTIDE SEQUENCE [LARGE SCALE GENOMIC DNA]</scope>
    <source>
        <strain evidence="1">FM164</strain>
    </source>
</reference>
<keyword evidence="2" id="KW-1185">Reference proteome</keyword>
<gene>
    <name evidence="1" type="ORF">PROQFM164_S02g000628</name>
</gene>
<sequence length="124" mass="14049">MQANILGQLEIAGTEYSEGFVAVPGTRARIETFPEFVPTVTATAINVDSPYVHVVLNEETFLDATVQLIGPFFLRVKPKASTNDWRYVAMTLEERIFVGEGEIFVGQDGRVYITYTVNEEYYWE</sequence>
<name>W6Q8B2_PENRF</name>
<organism evidence="1 2">
    <name type="scientific">Penicillium roqueforti (strain FM164)</name>
    <dbReference type="NCBI Taxonomy" id="1365484"/>
    <lineage>
        <taxon>Eukaryota</taxon>
        <taxon>Fungi</taxon>
        <taxon>Dikarya</taxon>
        <taxon>Ascomycota</taxon>
        <taxon>Pezizomycotina</taxon>
        <taxon>Eurotiomycetes</taxon>
        <taxon>Eurotiomycetidae</taxon>
        <taxon>Eurotiales</taxon>
        <taxon>Aspergillaceae</taxon>
        <taxon>Penicillium</taxon>
    </lineage>
</organism>
<evidence type="ECO:0000313" key="1">
    <source>
        <dbReference type="EMBL" id="CDM30479.1"/>
    </source>
</evidence>
<dbReference type="Proteomes" id="UP000030686">
    <property type="component" value="Unassembled WGS sequence"/>
</dbReference>
<evidence type="ECO:0000313" key="2">
    <source>
        <dbReference type="Proteomes" id="UP000030686"/>
    </source>
</evidence>
<protein>
    <submittedName>
        <fullName evidence="1">Genomic scaffold, ProqFM164S02</fullName>
    </submittedName>
</protein>